<dbReference type="Pfam" id="PF09492">
    <property type="entry name" value="Pec_lyase"/>
    <property type="match status" value="1"/>
</dbReference>
<keyword evidence="4" id="KW-1185">Reference proteome</keyword>
<name>A0ABP9QMR6_9RHOO</name>
<dbReference type="SUPFAM" id="SSF81853">
    <property type="entry name" value="Family 10 polysaccharide lyase"/>
    <property type="match status" value="1"/>
</dbReference>
<organism evidence="3 4">
    <name type="scientific">Viridibacterium curvum</name>
    <dbReference type="NCBI Taxonomy" id="1101404"/>
    <lineage>
        <taxon>Bacteria</taxon>
        <taxon>Pseudomonadati</taxon>
        <taxon>Pseudomonadota</taxon>
        <taxon>Betaproteobacteria</taxon>
        <taxon>Rhodocyclales</taxon>
        <taxon>Rhodocyclaceae</taxon>
        <taxon>Viridibacterium</taxon>
    </lineage>
</organism>
<dbReference type="Pfam" id="PF07833">
    <property type="entry name" value="Cu_amine_oxidN1"/>
    <property type="match status" value="1"/>
</dbReference>
<dbReference type="EMBL" id="BAABLD010000008">
    <property type="protein sequence ID" value="GAA5164473.1"/>
    <property type="molecule type" value="Genomic_DNA"/>
</dbReference>
<evidence type="ECO:0000313" key="4">
    <source>
        <dbReference type="Proteomes" id="UP001500547"/>
    </source>
</evidence>
<keyword evidence="1" id="KW-0732">Signal</keyword>
<dbReference type="Proteomes" id="UP001500547">
    <property type="component" value="Unassembled WGS sequence"/>
</dbReference>
<accession>A0ABP9QMR6</accession>
<dbReference type="InterPro" id="IPR036582">
    <property type="entry name" value="Mao_N_sf"/>
</dbReference>
<dbReference type="InterPro" id="IPR012669">
    <property type="entry name" value="Pectate_lyase"/>
</dbReference>
<dbReference type="InterPro" id="IPR012854">
    <property type="entry name" value="Cu_amine_oxidase-like_N"/>
</dbReference>
<dbReference type="Gene3D" id="3.30.457.10">
    <property type="entry name" value="Copper amine oxidase-like, N-terminal domain"/>
    <property type="match status" value="1"/>
</dbReference>
<gene>
    <name evidence="3" type="ORF">GCM10025770_18450</name>
</gene>
<feature type="domain" description="Copper amine oxidase-like N-terminal" evidence="2">
    <location>
        <begin position="82"/>
        <end position="169"/>
    </location>
</feature>
<dbReference type="SUPFAM" id="SSF55383">
    <property type="entry name" value="Copper amine oxidase, domain N"/>
    <property type="match status" value="1"/>
</dbReference>
<dbReference type="Gene3D" id="1.50.10.20">
    <property type="match status" value="1"/>
</dbReference>
<feature type="chain" id="PRO_5045117680" description="Copper amine oxidase-like N-terminal domain-containing protein" evidence="1">
    <location>
        <begin position="29"/>
        <end position="545"/>
    </location>
</feature>
<evidence type="ECO:0000313" key="3">
    <source>
        <dbReference type="EMBL" id="GAA5164473.1"/>
    </source>
</evidence>
<evidence type="ECO:0000256" key="1">
    <source>
        <dbReference type="SAM" id="SignalP"/>
    </source>
</evidence>
<proteinExistence type="predicted"/>
<sequence>MTVQGTSSPLLRVLVCSALALMAVQAIAQSAPAVPAPPSGSSPSRAEGVLRTVALIMGEPNYSIDGGYQELEEGFYSAPELLPGERMFAPINEIVVALGGEATLAADSRSALFSLNGRSVRLTAGSTDAEVDGKRVTADKAPEWRNGNLWVSVWWVFDQLGAYSKWDKPRQRFTASFILPNSKKQAGVARGGAVVEGNLGEQNEAFWASAQGVTVGDVVLGYQNADGGWPKLERDSSLTVPVNRAALSGFKAKSTIDNDATTKQIIALARAFKGSGQVLFRDGAVRGIEYLLAAQHRSGGWQQYWPEPQGYKARITFNDDAIANVLEILRDVAARRGDFAFAGLDLSRRAAAAYDAGLGLILKTQIVVKGKLTGWCAQYDENTLKPGMGRAFELPSISGGESVNVVRFLMSIDKPSPAVVRAVQGAVSWLDAAKLSGIKRVRREDRTLEYGFDFVVEKDPKAEPLWARFYDTTEGKPLFSSRDSKPRANFDEVAYERRVKYNWYTSEAAPMLKTDYPAWLQRTGQRSVLRKKWWEVEPGAAEAGD</sequence>
<reference evidence="4" key="1">
    <citation type="journal article" date="2019" name="Int. J. Syst. Evol. Microbiol.">
        <title>The Global Catalogue of Microorganisms (GCM) 10K type strain sequencing project: providing services to taxonomists for standard genome sequencing and annotation.</title>
        <authorList>
            <consortium name="The Broad Institute Genomics Platform"/>
            <consortium name="The Broad Institute Genome Sequencing Center for Infectious Disease"/>
            <person name="Wu L."/>
            <person name="Ma J."/>
        </authorList>
    </citation>
    <scope>NUCLEOTIDE SEQUENCE [LARGE SCALE GENOMIC DNA]</scope>
    <source>
        <strain evidence="4">JCM 18715</strain>
    </source>
</reference>
<feature type="signal peptide" evidence="1">
    <location>
        <begin position="1"/>
        <end position="28"/>
    </location>
</feature>
<protein>
    <recommendedName>
        <fullName evidence="2">Copper amine oxidase-like N-terminal domain-containing protein</fullName>
    </recommendedName>
</protein>
<dbReference type="NCBIfam" id="TIGR02474">
    <property type="entry name" value="pec_lyase"/>
    <property type="match status" value="1"/>
</dbReference>
<evidence type="ECO:0000259" key="2">
    <source>
        <dbReference type="Pfam" id="PF07833"/>
    </source>
</evidence>
<comment type="caution">
    <text evidence="3">The sequence shown here is derived from an EMBL/GenBank/DDBJ whole genome shotgun (WGS) entry which is preliminary data.</text>
</comment>
<dbReference type="RefSeq" id="WP_345532625.1">
    <property type="nucleotide sequence ID" value="NZ_BAABLD010000008.1"/>
</dbReference>